<name>A0ABX0R569_9GAMM</name>
<proteinExistence type="predicted"/>
<dbReference type="PANTHER" id="PTHR37951">
    <property type="entry name" value="CYTOPLASMIC PROTEIN-RELATED"/>
    <property type="match status" value="1"/>
</dbReference>
<evidence type="ECO:0000313" key="3">
    <source>
        <dbReference type="Proteomes" id="UP001515683"/>
    </source>
</evidence>
<accession>A0ABX0R569</accession>
<evidence type="ECO:0000259" key="1">
    <source>
        <dbReference type="Pfam" id="PF06812"/>
    </source>
</evidence>
<reference evidence="2 3" key="1">
    <citation type="journal article" date="2019" name="bioRxiv">
        <title>Bacteria contribute to plant secondary compound degradation in a generalist herbivore system.</title>
        <authorList>
            <person name="Francoeur C.B."/>
            <person name="Khadempour L."/>
            <person name="Moreira-Soto R.D."/>
            <person name="Gotting K."/>
            <person name="Book A.J."/>
            <person name="Pinto-Tomas A.A."/>
            <person name="Keefover-Ring K."/>
            <person name="Currie C.R."/>
        </authorList>
    </citation>
    <scope>NUCLEOTIDE SEQUENCE [LARGE SCALE GENOMIC DNA]</scope>
    <source>
        <strain evidence="2">Acro-835</strain>
    </source>
</reference>
<protein>
    <submittedName>
        <fullName evidence="2">Type VI secretion system protein TssA</fullName>
    </submittedName>
</protein>
<dbReference type="PANTHER" id="PTHR37951:SF1">
    <property type="entry name" value="TYPE VI SECRETION SYSTEM COMPONENT TSSA1"/>
    <property type="match status" value="1"/>
</dbReference>
<dbReference type="InterPro" id="IPR010657">
    <property type="entry name" value="ImpA_N"/>
</dbReference>
<comment type="caution">
    <text evidence="2">The sequence shown here is derived from an EMBL/GenBank/DDBJ whole genome shotgun (WGS) entry which is preliminary data.</text>
</comment>
<feature type="domain" description="ImpA N-terminal" evidence="1">
    <location>
        <begin position="7"/>
        <end position="129"/>
    </location>
</feature>
<gene>
    <name evidence="2" type="primary">tssA</name>
    <name evidence="2" type="ORF">F3J40_01180</name>
</gene>
<keyword evidence="3" id="KW-1185">Reference proteome</keyword>
<dbReference type="InterPro" id="IPR017740">
    <property type="entry name" value="TssA-like"/>
</dbReference>
<sequence>MTIEALLAPVSEEMPCGINLEYDNDFQAMEQAGQGKAEQQFGSTIIPAEPADWNRVAKLAEKLLTQSKDLRVMLALTRAWTQLKGLPGCAMGLQLINQTLQQYWDQVHPLLMVDGEDDSWFRINAFAQLGDSAALSLAIRNAPLLRSAADVLSLRDAAALLDGSKTELDEFPGGRPRLLDELTRAEQPGVTALAQILPALESIHALVTDKLGAGAMPEMKQLFRTLNTVQQENQATDLSALIPQAEQGTEAGPVSQAPAAAAPRAAVQDWRSATLSSRDDAQLMLEKVKQYFIQHEPGHPAPLMVERVQRMMTLDFMEMVRDLAPDGVHQLETLFGRRNG</sequence>
<dbReference type="EMBL" id="VWXF01000001">
    <property type="protein sequence ID" value="NIF20232.1"/>
    <property type="molecule type" value="Genomic_DNA"/>
</dbReference>
<dbReference type="RefSeq" id="WP_167012129.1">
    <property type="nucleotide sequence ID" value="NZ_VWXF01000001.1"/>
</dbReference>
<dbReference type="NCBIfam" id="TIGR03363">
    <property type="entry name" value="VI_chp_8"/>
    <property type="match status" value="1"/>
</dbReference>
<dbReference type="Proteomes" id="UP001515683">
    <property type="component" value="Unassembled WGS sequence"/>
</dbReference>
<organism evidence="2 3">
    <name type="scientific">Candidatus Pantoea multigeneris</name>
    <dbReference type="NCBI Taxonomy" id="2608357"/>
    <lineage>
        <taxon>Bacteria</taxon>
        <taxon>Pseudomonadati</taxon>
        <taxon>Pseudomonadota</taxon>
        <taxon>Gammaproteobacteria</taxon>
        <taxon>Enterobacterales</taxon>
        <taxon>Erwiniaceae</taxon>
        <taxon>Pantoea</taxon>
    </lineage>
</organism>
<dbReference type="Pfam" id="PF06812">
    <property type="entry name" value="ImpA_N"/>
    <property type="match status" value="1"/>
</dbReference>
<evidence type="ECO:0000313" key="2">
    <source>
        <dbReference type="EMBL" id="NIF20232.1"/>
    </source>
</evidence>